<dbReference type="EMBL" id="CAADGH010000011">
    <property type="protein sequence ID" value="VFK74870.1"/>
    <property type="molecule type" value="Genomic_DNA"/>
</dbReference>
<dbReference type="EMBL" id="CAADFO010000015">
    <property type="protein sequence ID" value="VFK25697.1"/>
    <property type="molecule type" value="Genomic_DNA"/>
</dbReference>
<evidence type="ECO:0000313" key="2">
    <source>
        <dbReference type="EMBL" id="VFK29685.1"/>
    </source>
</evidence>
<proteinExistence type="predicted"/>
<evidence type="ECO:0000313" key="3">
    <source>
        <dbReference type="EMBL" id="VFK74870.1"/>
    </source>
</evidence>
<gene>
    <name evidence="1" type="ORF">BECKMB1821G_GA0114241_101534</name>
    <name evidence="3" type="ORF">BECKMB1821H_GA0114242_101133</name>
    <name evidence="2" type="ORF">BECKMB1821I_GA0114274_101133</name>
</gene>
<name>A0A451B9A7_9GAMM</name>
<dbReference type="AlphaFoldDB" id="A0A451B9A7"/>
<evidence type="ECO:0000313" key="1">
    <source>
        <dbReference type="EMBL" id="VFK25697.1"/>
    </source>
</evidence>
<accession>A0A451B9A7</accession>
<protein>
    <submittedName>
        <fullName evidence="3">Uncharacterized protein</fullName>
    </submittedName>
</protein>
<organism evidence="3">
    <name type="scientific">Candidatus Kentrum sp. MB</name>
    <dbReference type="NCBI Taxonomy" id="2138164"/>
    <lineage>
        <taxon>Bacteria</taxon>
        <taxon>Pseudomonadati</taxon>
        <taxon>Pseudomonadota</taxon>
        <taxon>Gammaproteobacteria</taxon>
        <taxon>Candidatus Kentrum</taxon>
    </lineage>
</organism>
<sequence length="88" mass="10257">MKEINPTTLFRLSVLGAMVSWVRLDHCELKSESGVCPAYGDRDEKAENRGHFFANLRQIVNHLTRICEKYGPILRFRSQFILRGYGLW</sequence>
<reference evidence="3" key="1">
    <citation type="submission" date="2019-02" db="EMBL/GenBank/DDBJ databases">
        <authorList>
            <person name="Gruber-Vodicka R. H."/>
            <person name="Seah K. B. B."/>
        </authorList>
    </citation>
    <scope>NUCLEOTIDE SEQUENCE</scope>
    <source>
        <strain evidence="1">BECK_BZ197</strain>
        <strain evidence="3">BECK_BZ198</strain>
        <strain evidence="2">BECK_BZ199</strain>
    </source>
</reference>
<dbReference type="EMBL" id="CAADFQ010000011">
    <property type="protein sequence ID" value="VFK29685.1"/>
    <property type="molecule type" value="Genomic_DNA"/>
</dbReference>